<dbReference type="Pfam" id="PF00338">
    <property type="entry name" value="Ribosomal_S10"/>
    <property type="match status" value="1"/>
</dbReference>
<evidence type="ECO:0000256" key="4">
    <source>
        <dbReference type="ARBA" id="ARBA00023128"/>
    </source>
</evidence>
<evidence type="ECO:0000256" key="2">
    <source>
        <dbReference type="ARBA" id="ARBA00007102"/>
    </source>
</evidence>
<feature type="domain" description="Small ribosomal subunit protein uS10" evidence="8">
    <location>
        <begin position="90"/>
        <end position="187"/>
    </location>
</feature>
<dbReference type="PANTHER" id="PTHR13334:SF4">
    <property type="entry name" value="SMALL RIBOSOMAL SUBUNIT PROTEIN US10M"/>
    <property type="match status" value="1"/>
</dbReference>
<evidence type="ECO:0000256" key="7">
    <source>
        <dbReference type="ARBA" id="ARBA00035544"/>
    </source>
</evidence>
<protein>
    <recommendedName>
        <fullName evidence="6">Small ribosomal subunit protein uS10m</fullName>
    </recommendedName>
    <alternativeName>
        <fullName evidence="7">28S ribosomal protein S10, mitochondrial</fullName>
    </alternativeName>
</protein>
<keyword evidence="4" id="KW-0496">Mitochondrion</keyword>
<gene>
    <name evidence="9" type="ORF">CVLEPA_LOCUS13309</name>
</gene>
<dbReference type="InterPro" id="IPR027486">
    <property type="entry name" value="Ribosomal_uS10_dom"/>
</dbReference>
<dbReference type="EMBL" id="CAWYQH010000096">
    <property type="protein sequence ID" value="CAK8682664.1"/>
    <property type="molecule type" value="Genomic_DNA"/>
</dbReference>
<dbReference type="Gene3D" id="3.30.70.600">
    <property type="entry name" value="Ribosomal protein S10 domain"/>
    <property type="match status" value="1"/>
</dbReference>
<dbReference type="HAMAP" id="MF_00508">
    <property type="entry name" value="Ribosomal_uS10"/>
    <property type="match status" value="1"/>
</dbReference>
<dbReference type="PANTHER" id="PTHR13334">
    <property type="entry name" value="MITOCHONDRIAL 28S RIBOSOMAL PROTEIN S10"/>
    <property type="match status" value="1"/>
</dbReference>
<evidence type="ECO:0000256" key="3">
    <source>
        <dbReference type="ARBA" id="ARBA00022980"/>
    </source>
</evidence>
<keyword evidence="10" id="KW-1185">Reference proteome</keyword>
<dbReference type="InterPro" id="IPR040055">
    <property type="entry name" value="Ribosomal_uS10m"/>
</dbReference>
<evidence type="ECO:0000256" key="6">
    <source>
        <dbReference type="ARBA" id="ARBA00035261"/>
    </source>
</evidence>
<accession>A0ABP0FW82</accession>
<dbReference type="SMART" id="SM01403">
    <property type="entry name" value="Ribosomal_S10"/>
    <property type="match status" value="1"/>
</dbReference>
<dbReference type="Proteomes" id="UP001642483">
    <property type="component" value="Unassembled WGS sequence"/>
</dbReference>
<sequence length="250" mass="29138">MFDSKIMAVIHYGRSFNTIIRRGIPKFISIYTPKNVIEAVSKNESNYFLSNGNLKSYFSTSSFLLNTSSDSSAIIAENPDEQEVLYRAIDILIKGHEKPVLESYITFMKSAAEHLDITVDGVLHPKFIADRMTLLKSKHIYKKHRVQYEMRTHREVLQLKYLTGSTAKVYLEYIQRNIPAGVAMHVHKWEINRIPEHIRQEMVKNMENMTEEDWKKESENLAKLQGEKRTVAKDYQEFDTTKRFLVGIVM</sequence>
<comment type="subcellular location">
    <subcellularLocation>
        <location evidence="1">Mitochondrion</location>
    </subcellularLocation>
</comment>
<keyword evidence="5" id="KW-0687">Ribonucleoprotein</keyword>
<evidence type="ECO:0000256" key="5">
    <source>
        <dbReference type="ARBA" id="ARBA00023274"/>
    </source>
</evidence>
<keyword evidence="3" id="KW-0689">Ribosomal protein</keyword>
<proteinExistence type="inferred from homology"/>
<comment type="caution">
    <text evidence="9">The sequence shown here is derived from an EMBL/GenBank/DDBJ whole genome shotgun (WGS) entry which is preliminary data.</text>
</comment>
<name>A0ABP0FW82_CLALP</name>
<reference evidence="9 10" key="1">
    <citation type="submission" date="2024-02" db="EMBL/GenBank/DDBJ databases">
        <authorList>
            <person name="Daric V."/>
            <person name="Darras S."/>
        </authorList>
    </citation>
    <scope>NUCLEOTIDE SEQUENCE [LARGE SCALE GENOMIC DNA]</scope>
</reference>
<evidence type="ECO:0000313" key="10">
    <source>
        <dbReference type="Proteomes" id="UP001642483"/>
    </source>
</evidence>
<dbReference type="SUPFAM" id="SSF54999">
    <property type="entry name" value="Ribosomal protein S10"/>
    <property type="match status" value="1"/>
</dbReference>
<dbReference type="InterPro" id="IPR036838">
    <property type="entry name" value="Ribosomal_uS10_dom_sf"/>
</dbReference>
<evidence type="ECO:0000256" key="1">
    <source>
        <dbReference type="ARBA" id="ARBA00004173"/>
    </source>
</evidence>
<comment type="similarity">
    <text evidence="2">Belongs to the universal ribosomal protein uS10 family.</text>
</comment>
<dbReference type="InterPro" id="IPR001848">
    <property type="entry name" value="Ribosomal_uS10"/>
</dbReference>
<evidence type="ECO:0000313" key="9">
    <source>
        <dbReference type="EMBL" id="CAK8682664.1"/>
    </source>
</evidence>
<evidence type="ECO:0000259" key="8">
    <source>
        <dbReference type="SMART" id="SM01403"/>
    </source>
</evidence>
<organism evidence="9 10">
    <name type="scientific">Clavelina lepadiformis</name>
    <name type="common">Light-bulb sea squirt</name>
    <name type="synonym">Ascidia lepadiformis</name>
    <dbReference type="NCBI Taxonomy" id="159417"/>
    <lineage>
        <taxon>Eukaryota</taxon>
        <taxon>Metazoa</taxon>
        <taxon>Chordata</taxon>
        <taxon>Tunicata</taxon>
        <taxon>Ascidiacea</taxon>
        <taxon>Aplousobranchia</taxon>
        <taxon>Clavelinidae</taxon>
        <taxon>Clavelina</taxon>
    </lineage>
</organism>